<dbReference type="InterPro" id="IPR018211">
    <property type="entry name" value="ADH_Fe_CS"/>
</dbReference>
<dbReference type="CDD" id="cd08194">
    <property type="entry name" value="Fe-ADH-like"/>
    <property type="match status" value="1"/>
</dbReference>
<dbReference type="PANTHER" id="PTHR11496:SF102">
    <property type="entry name" value="ALCOHOL DEHYDROGENASE 4"/>
    <property type="match status" value="1"/>
</dbReference>
<dbReference type="KEGG" id="daa:AKL17_2890"/>
<accession>A0A159Z4N3</accession>
<dbReference type="STRING" id="1335048.AKL17_2890"/>
<dbReference type="RefSeq" id="WP_066814244.1">
    <property type="nucleotide sequence ID" value="NZ_CP012661.1"/>
</dbReference>
<evidence type="ECO:0000256" key="5">
    <source>
        <dbReference type="ARBA" id="ARBA00049243"/>
    </source>
</evidence>
<dbReference type="OrthoDB" id="9815791at2"/>
<dbReference type="PATRIC" id="fig|1335048.3.peg.3005"/>
<feature type="domain" description="Alcohol dehydrogenase iron-type/glycerol dehydrogenase GldA" evidence="6">
    <location>
        <begin position="8"/>
        <end position="175"/>
    </location>
</feature>
<dbReference type="Gene3D" id="1.20.1090.10">
    <property type="entry name" value="Dehydroquinate synthase-like - alpha domain"/>
    <property type="match status" value="1"/>
</dbReference>
<comment type="similarity">
    <text evidence="2">Belongs to the iron-containing alcohol dehydrogenase family.</text>
</comment>
<dbReference type="AlphaFoldDB" id="A0A159Z4N3"/>
<dbReference type="Pfam" id="PF00465">
    <property type="entry name" value="Fe-ADH"/>
    <property type="match status" value="1"/>
</dbReference>
<dbReference type="PROSITE" id="PS00913">
    <property type="entry name" value="ADH_IRON_1"/>
    <property type="match status" value="1"/>
</dbReference>
<comment type="cofactor">
    <cofactor evidence="1">
        <name>Fe cation</name>
        <dbReference type="ChEBI" id="CHEBI:24875"/>
    </cofactor>
</comment>
<evidence type="ECO:0000256" key="2">
    <source>
        <dbReference type="ARBA" id="ARBA00007358"/>
    </source>
</evidence>
<sequence length="393" mass="40455">MINRILTPRELLVGGGARHKLAGLLQSLGVQCPLVVTDPTMVKVGHAGEMMDGLTVAGFEAGLFAEVVEDPTDLSVAALVAAATAGGHDGLVALGGGSAIDTAKAAGIALATGEPLSALKVPRIVDIGAMPLVAIPTTAGTGSEVTRAAVITDTGANEKMLILGATALPTAAIVDYELTFTCPFRVTVDTGIDALTHALEALVNRNANPHSDALALSGLALIGAHLETAAREPQNAAAREAVMLGAMQAGLAVSNTSTALIHGMSRPIGAFFHVPHGMSNAMVLPLVTQFSIAAAPAKYAMAARALGLALASVPDAEASLQLVTAFQDLNRRLEVPTPRRFGIEPDRYRELIPEMTRQGIASGTPANNPRVPTPDEIARLYTLAFDGELDPDL</sequence>
<comment type="catalytic activity">
    <reaction evidence="5">
        <text>a primary alcohol + NAD(+) = an aldehyde + NADH + H(+)</text>
        <dbReference type="Rhea" id="RHEA:10736"/>
        <dbReference type="ChEBI" id="CHEBI:15378"/>
        <dbReference type="ChEBI" id="CHEBI:15734"/>
        <dbReference type="ChEBI" id="CHEBI:17478"/>
        <dbReference type="ChEBI" id="CHEBI:57540"/>
        <dbReference type="ChEBI" id="CHEBI:57945"/>
        <dbReference type="EC" id="1.1.1.1"/>
    </reaction>
</comment>
<dbReference type="InterPro" id="IPR056798">
    <property type="entry name" value="ADH_Fe_C"/>
</dbReference>
<dbReference type="Gene3D" id="3.40.50.1970">
    <property type="match status" value="1"/>
</dbReference>
<dbReference type="SUPFAM" id="SSF56796">
    <property type="entry name" value="Dehydroquinate synthase-like"/>
    <property type="match status" value="1"/>
</dbReference>
<gene>
    <name evidence="8" type="ORF">AKL17_2890</name>
</gene>
<keyword evidence="4" id="KW-0520">NAD</keyword>
<dbReference type="GO" id="GO:0004022">
    <property type="term" value="F:alcohol dehydrogenase (NAD+) activity"/>
    <property type="evidence" value="ECO:0007669"/>
    <property type="project" value="UniProtKB-EC"/>
</dbReference>
<evidence type="ECO:0000313" key="8">
    <source>
        <dbReference type="EMBL" id="AMY70126.1"/>
    </source>
</evidence>
<dbReference type="InterPro" id="IPR039697">
    <property type="entry name" value="Alcohol_dehydrogenase_Fe"/>
</dbReference>
<evidence type="ECO:0000256" key="4">
    <source>
        <dbReference type="ARBA" id="ARBA00023027"/>
    </source>
</evidence>
<dbReference type="Pfam" id="PF25137">
    <property type="entry name" value="ADH_Fe_C"/>
    <property type="match status" value="1"/>
</dbReference>
<evidence type="ECO:0000313" key="9">
    <source>
        <dbReference type="Proteomes" id="UP000076128"/>
    </source>
</evidence>
<dbReference type="GO" id="GO:0046872">
    <property type="term" value="F:metal ion binding"/>
    <property type="evidence" value="ECO:0007669"/>
    <property type="project" value="InterPro"/>
</dbReference>
<keyword evidence="3" id="KW-0560">Oxidoreductase</keyword>
<name>A0A159Z4N3_9RHOB</name>
<reference evidence="8 9" key="1">
    <citation type="submission" date="2015-09" db="EMBL/GenBank/DDBJ databases">
        <title>Complete genome sequence of Defluviimonas alba cai42t isolated from an oilfield in Xinjiang.</title>
        <authorList>
            <person name="Geng S."/>
            <person name="Pan X."/>
            <person name="Wu X."/>
        </authorList>
    </citation>
    <scope>NUCLEOTIDE SEQUENCE [LARGE SCALE GENOMIC DNA]</scope>
    <source>
        <strain evidence="9">cai42</strain>
    </source>
</reference>
<dbReference type="InterPro" id="IPR001670">
    <property type="entry name" value="ADH_Fe/GldA"/>
</dbReference>
<dbReference type="EMBL" id="CP012661">
    <property type="protein sequence ID" value="AMY70126.1"/>
    <property type="molecule type" value="Genomic_DNA"/>
</dbReference>
<organism evidence="8 9">
    <name type="scientific">Frigidibacter mobilis</name>
    <dbReference type="NCBI Taxonomy" id="1335048"/>
    <lineage>
        <taxon>Bacteria</taxon>
        <taxon>Pseudomonadati</taxon>
        <taxon>Pseudomonadota</taxon>
        <taxon>Alphaproteobacteria</taxon>
        <taxon>Rhodobacterales</taxon>
        <taxon>Paracoccaceae</taxon>
        <taxon>Frigidibacter</taxon>
    </lineage>
</organism>
<feature type="domain" description="Fe-containing alcohol dehydrogenase-like C-terminal" evidence="7">
    <location>
        <begin position="187"/>
        <end position="383"/>
    </location>
</feature>
<evidence type="ECO:0000259" key="6">
    <source>
        <dbReference type="Pfam" id="PF00465"/>
    </source>
</evidence>
<dbReference type="Proteomes" id="UP000076128">
    <property type="component" value="Chromosome"/>
</dbReference>
<dbReference type="FunFam" id="3.40.50.1970:FF:000003">
    <property type="entry name" value="Alcohol dehydrogenase, iron-containing"/>
    <property type="match status" value="1"/>
</dbReference>
<keyword evidence="9" id="KW-1185">Reference proteome</keyword>
<proteinExistence type="inferred from homology"/>
<evidence type="ECO:0000256" key="3">
    <source>
        <dbReference type="ARBA" id="ARBA00023002"/>
    </source>
</evidence>
<protein>
    <submittedName>
        <fullName evidence="8">Dehydrogenase</fullName>
    </submittedName>
</protein>
<dbReference type="PANTHER" id="PTHR11496">
    <property type="entry name" value="ALCOHOL DEHYDROGENASE"/>
    <property type="match status" value="1"/>
</dbReference>
<evidence type="ECO:0000256" key="1">
    <source>
        <dbReference type="ARBA" id="ARBA00001962"/>
    </source>
</evidence>
<evidence type="ECO:0000259" key="7">
    <source>
        <dbReference type="Pfam" id="PF25137"/>
    </source>
</evidence>